<reference evidence="5 6" key="1">
    <citation type="submission" date="2015-11" db="EMBL/GenBank/DDBJ databases">
        <title>Genomic analysis of 38 Legionella species identifies large and diverse effector repertoires.</title>
        <authorList>
            <person name="Burstein D."/>
            <person name="Amaro F."/>
            <person name="Zusman T."/>
            <person name="Lifshitz Z."/>
            <person name="Cohen O."/>
            <person name="Gilbert J.A."/>
            <person name="Pupko T."/>
            <person name="Shuman H.A."/>
            <person name="Segal G."/>
        </authorList>
    </citation>
    <scope>NUCLEOTIDE SEQUENCE [LARGE SCALE GENOMIC DNA]</scope>
    <source>
        <strain evidence="5 6">SC-63-C7</strain>
    </source>
</reference>
<keyword evidence="2" id="KW-0442">Lipid degradation</keyword>
<dbReference type="InterPro" id="IPR000073">
    <property type="entry name" value="AB_hydrolase_1"/>
</dbReference>
<organism evidence="5 6">
    <name type="scientific">Legionella santicrucis</name>
    <dbReference type="NCBI Taxonomy" id="45074"/>
    <lineage>
        <taxon>Bacteria</taxon>
        <taxon>Pseudomonadati</taxon>
        <taxon>Pseudomonadota</taxon>
        <taxon>Gammaproteobacteria</taxon>
        <taxon>Legionellales</taxon>
        <taxon>Legionellaceae</taxon>
        <taxon>Legionella</taxon>
    </lineage>
</organism>
<evidence type="ECO:0000313" key="6">
    <source>
        <dbReference type="Proteomes" id="UP000054703"/>
    </source>
</evidence>
<name>A0A0W0YIL9_9GAMM</name>
<evidence type="ECO:0000313" key="5">
    <source>
        <dbReference type="EMBL" id="KTD56667.1"/>
    </source>
</evidence>
<dbReference type="PATRIC" id="fig|45074.5.peg.3038"/>
<evidence type="ECO:0000256" key="2">
    <source>
        <dbReference type="ARBA" id="ARBA00022963"/>
    </source>
</evidence>
<dbReference type="GO" id="GO:0003847">
    <property type="term" value="F:1-alkyl-2-acetylglycerophosphocholine esterase activity"/>
    <property type="evidence" value="ECO:0007669"/>
    <property type="project" value="TreeGrafter"/>
</dbReference>
<keyword evidence="1 5" id="KW-0378">Hydrolase</keyword>
<keyword evidence="6" id="KW-1185">Reference proteome</keyword>
<evidence type="ECO:0000256" key="3">
    <source>
        <dbReference type="ARBA" id="ARBA00023098"/>
    </source>
</evidence>
<gene>
    <name evidence="5" type="ORF">Lsan_2827</name>
</gene>
<dbReference type="Proteomes" id="UP000054703">
    <property type="component" value="Unassembled WGS sequence"/>
</dbReference>
<comment type="caution">
    <text evidence="5">The sequence shown here is derived from an EMBL/GenBank/DDBJ whole genome shotgun (WGS) entry which is preliminary data.</text>
</comment>
<dbReference type="InterPro" id="IPR029058">
    <property type="entry name" value="AB_hydrolase_fold"/>
</dbReference>
<dbReference type="PANTHER" id="PTHR10272">
    <property type="entry name" value="PLATELET-ACTIVATING FACTOR ACETYLHYDROLASE"/>
    <property type="match status" value="1"/>
</dbReference>
<dbReference type="STRING" id="45074.Lsan_2827"/>
<accession>A0A0W0YIL9</accession>
<feature type="domain" description="AB hydrolase-1" evidence="4">
    <location>
        <begin position="77"/>
        <end position="191"/>
    </location>
</feature>
<protein>
    <submittedName>
        <fullName evidence="5">Alpha/beta hydrolase family protein</fullName>
    </submittedName>
</protein>
<evidence type="ECO:0000256" key="1">
    <source>
        <dbReference type="ARBA" id="ARBA00022801"/>
    </source>
</evidence>
<evidence type="ECO:0000259" key="4">
    <source>
        <dbReference type="Pfam" id="PF00561"/>
    </source>
</evidence>
<dbReference type="SUPFAM" id="SSF53474">
    <property type="entry name" value="alpha/beta-Hydrolases"/>
    <property type="match status" value="1"/>
</dbReference>
<dbReference type="EMBL" id="LNYU01000081">
    <property type="protein sequence ID" value="KTD56667.1"/>
    <property type="molecule type" value="Genomic_DNA"/>
</dbReference>
<dbReference type="GO" id="GO:0016042">
    <property type="term" value="P:lipid catabolic process"/>
    <property type="evidence" value="ECO:0007669"/>
    <property type="project" value="UniProtKB-KW"/>
</dbReference>
<proteinExistence type="predicted"/>
<dbReference type="Gene3D" id="3.40.50.1820">
    <property type="entry name" value="alpha/beta hydrolase"/>
    <property type="match status" value="1"/>
</dbReference>
<dbReference type="Pfam" id="PF00561">
    <property type="entry name" value="Abhydrolase_1"/>
    <property type="match status" value="1"/>
</dbReference>
<dbReference type="ESTHER" id="9gamm-a0a0w0yil9">
    <property type="family name" value="Chlorophyllase"/>
</dbReference>
<dbReference type="AlphaFoldDB" id="A0A0W0YIL9"/>
<dbReference type="PANTHER" id="PTHR10272:SF0">
    <property type="entry name" value="PLATELET-ACTIVATING FACTOR ACETYLHYDROLASE"/>
    <property type="match status" value="1"/>
</dbReference>
<keyword evidence="3" id="KW-0443">Lipid metabolism</keyword>
<sequence length="257" mass="29328">MSFLRKTYVSQQRILNKIYMAVNLMKYFKNLCLILCAFIIASNAYALESKTLDMFDKTRDRNVPVVIYQGETINKPAVIISHGYGIKNTEYSFIANALATRGYFVVTIQHDLETDKPLSTTGNLFERRNPLWERGVQNILFVMNELQKIEPQLNLNKVILIGHSNGGDMSMLMAQTHPKMVSKVISLDSRRYPFPRNPKLEILRFGAIDDEPDEGVVPESGVQVIYVKGALHIDLCDRGSPEIKDEIQKSIIQFLDR</sequence>